<dbReference type="EMBL" id="SHNN01000002">
    <property type="protein sequence ID" value="MCX2980886.1"/>
    <property type="molecule type" value="Genomic_DNA"/>
</dbReference>
<dbReference type="PRINTS" id="PR00412">
    <property type="entry name" value="EPOXHYDRLASE"/>
</dbReference>
<dbReference type="Gene3D" id="3.40.50.1820">
    <property type="entry name" value="alpha/beta hydrolase"/>
    <property type="match status" value="1"/>
</dbReference>
<dbReference type="Proteomes" id="UP001143362">
    <property type="component" value="Unassembled WGS sequence"/>
</dbReference>
<keyword evidence="1 3" id="KW-0378">Hydrolase</keyword>
<dbReference type="SUPFAM" id="SSF53474">
    <property type="entry name" value="alpha/beta-Hydrolases"/>
    <property type="match status" value="1"/>
</dbReference>
<organism evidence="3 4">
    <name type="scientific">Candidatus Litorirhabdus singularis</name>
    <dbReference type="NCBI Taxonomy" id="2518993"/>
    <lineage>
        <taxon>Bacteria</taxon>
        <taxon>Pseudomonadati</taxon>
        <taxon>Pseudomonadota</taxon>
        <taxon>Gammaproteobacteria</taxon>
        <taxon>Cellvibrionales</taxon>
        <taxon>Halieaceae</taxon>
        <taxon>Candidatus Litorirhabdus</taxon>
    </lineage>
</organism>
<evidence type="ECO:0000313" key="3">
    <source>
        <dbReference type="EMBL" id="MCX2980886.1"/>
    </source>
</evidence>
<dbReference type="PANTHER" id="PTHR46118:SF4">
    <property type="entry name" value="PROTEIN ABHD11"/>
    <property type="match status" value="1"/>
</dbReference>
<dbReference type="PANTHER" id="PTHR46118">
    <property type="entry name" value="PROTEIN ABHD11"/>
    <property type="match status" value="1"/>
</dbReference>
<dbReference type="GO" id="GO:0016787">
    <property type="term" value="F:hydrolase activity"/>
    <property type="evidence" value="ECO:0007669"/>
    <property type="project" value="UniProtKB-KW"/>
</dbReference>
<evidence type="ECO:0000256" key="1">
    <source>
        <dbReference type="ARBA" id="ARBA00022801"/>
    </source>
</evidence>
<proteinExistence type="predicted"/>
<name>A0ABT3TF12_9GAMM</name>
<keyword evidence="4" id="KW-1185">Reference proteome</keyword>
<reference evidence="3" key="1">
    <citation type="submission" date="2019-02" db="EMBL/GenBank/DDBJ databases">
        <authorList>
            <person name="Li S.-H."/>
        </authorList>
    </citation>
    <scope>NUCLEOTIDE SEQUENCE</scope>
    <source>
        <strain evidence="3">IMCC14734</strain>
    </source>
</reference>
<gene>
    <name evidence="3" type="ORF">EYC98_08415</name>
</gene>
<feature type="domain" description="AB hydrolase-1" evidence="2">
    <location>
        <begin position="13"/>
        <end position="240"/>
    </location>
</feature>
<dbReference type="InterPro" id="IPR000639">
    <property type="entry name" value="Epox_hydrolase-like"/>
</dbReference>
<dbReference type="Pfam" id="PF00561">
    <property type="entry name" value="Abhydrolase_1"/>
    <property type="match status" value="1"/>
</dbReference>
<dbReference type="InterPro" id="IPR029058">
    <property type="entry name" value="AB_hydrolase_fold"/>
</dbReference>
<dbReference type="RefSeq" id="WP_279244903.1">
    <property type="nucleotide sequence ID" value="NZ_SHNN01000002.1"/>
</dbReference>
<accession>A0ABT3TF12</accession>
<evidence type="ECO:0000313" key="4">
    <source>
        <dbReference type="Proteomes" id="UP001143362"/>
    </source>
</evidence>
<protein>
    <submittedName>
        <fullName evidence="3">Alpha/beta fold hydrolase</fullName>
    </submittedName>
</protein>
<comment type="caution">
    <text evidence="3">The sequence shown here is derived from an EMBL/GenBank/DDBJ whole genome shotgun (WGS) entry which is preliminary data.</text>
</comment>
<evidence type="ECO:0000259" key="2">
    <source>
        <dbReference type="Pfam" id="PF00561"/>
    </source>
</evidence>
<dbReference type="InterPro" id="IPR000073">
    <property type="entry name" value="AB_hydrolase_1"/>
</dbReference>
<sequence>MQLNYLIRGAGDPIILIHGLFGSASNLGIVARALAPHYSTYSLDVRNHGKSPHCDTMSYREMAADIIDFLDSQGIGQCPLLGHSMGGKIAMQVALDYPDRVSRLIIADVAPVDYPPHHQDTLAGLAAVAAATVTSRHQADAILAESVTEPGVRAFLLKSLERGEDGTFHWLLNREALTSNYKQLGAANQGKSFTGPVLFIKGGDSNYITDEHQPAVAELFPNAQLKIIEGTGHWLHAEKPDLFNKVVLRFLLG</sequence>